<dbReference type="OrthoDB" id="6138508at2759"/>
<dbReference type="InterPro" id="IPR001073">
    <property type="entry name" value="C1q_dom"/>
</dbReference>
<dbReference type="InterPro" id="IPR008983">
    <property type="entry name" value="Tumour_necrosis_fac-like_dom"/>
</dbReference>
<dbReference type="Pfam" id="PF00386">
    <property type="entry name" value="C1q"/>
    <property type="match status" value="1"/>
</dbReference>
<sequence length="217" mass="24476">MATQEMESQYESIKRTLENEHPYDICKVGNKETGDDAIEMKKTDCATKIKRVDQPWKLLIKIILVVVIVSLVFSCISITVTVLMKTKNVVLTSCVLHNKTYSSYETIVFPLTITSDGISNIETFQTTGKFTCETPGFYMLSVFITSSTTDVRYKLMRNYEVISRVYMIVNTKEMHDFRTGSATVTVKLAVDDTLYVKSSNLNVRPSSESCLTIVKVG</sequence>
<dbReference type="EMBL" id="CACVKT020008726">
    <property type="protein sequence ID" value="CAC5416998.1"/>
    <property type="molecule type" value="Genomic_DNA"/>
</dbReference>
<protein>
    <recommendedName>
        <fullName evidence="2">C1q domain-containing protein</fullName>
    </recommendedName>
</protein>
<dbReference type="AlphaFoldDB" id="A0A6J8E9V0"/>
<evidence type="ECO:0000313" key="3">
    <source>
        <dbReference type="EMBL" id="CAC5416998.1"/>
    </source>
</evidence>
<name>A0A6J8E9V0_MYTCO</name>
<organism evidence="3 4">
    <name type="scientific">Mytilus coruscus</name>
    <name type="common">Sea mussel</name>
    <dbReference type="NCBI Taxonomy" id="42192"/>
    <lineage>
        <taxon>Eukaryota</taxon>
        <taxon>Metazoa</taxon>
        <taxon>Spiralia</taxon>
        <taxon>Lophotrochozoa</taxon>
        <taxon>Mollusca</taxon>
        <taxon>Bivalvia</taxon>
        <taxon>Autobranchia</taxon>
        <taxon>Pteriomorphia</taxon>
        <taxon>Mytilida</taxon>
        <taxon>Mytiloidea</taxon>
        <taxon>Mytilidae</taxon>
        <taxon>Mytilinae</taxon>
        <taxon>Mytilus</taxon>
    </lineage>
</organism>
<dbReference type="Proteomes" id="UP000507470">
    <property type="component" value="Unassembled WGS sequence"/>
</dbReference>
<dbReference type="SUPFAM" id="SSF49842">
    <property type="entry name" value="TNF-like"/>
    <property type="match status" value="1"/>
</dbReference>
<accession>A0A6J8E9V0</accession>
<evidence type="ECO:0000259" key="2">
    <source>
        <dbReference type="Pfam" id="PF00386"/>
    </source>
</evidence>
<evidence type="ECO:0000313" key="4">
    <source>
        <dbReference type="Proteomes" id="UP000507470"/>
    </source>
</evidence>
<feature type="domain" description="C1q" evidence="2">
    <location>
        <begin position="124"/>
        <end position="200"/>
    </location>
</feature>
<dbReference type="Gene3D" id="2.60.120.40">
    <property type="match status" value="1"/>
</dbReference>
<proteinExistence type="predicted"/>
<keyword evidence="1" id="KW-1133">Transmembrane helix</keyword>
<feature type="transmembrane region" description="Helical" evidence="1">
    <location>
        <begin position="58"/>
        <end position="84"/>
    </location>
</feature>
<keyword evidence="1" id="KW-0472">Membrane</keyword>
<reference evidence="3 4" key="1">
    <citation type="submission" date="2020-06" db="EMBL/GenBank/DDBJ databases">
        <authorList>
            <person name="Li R."/>
            <person name="Bekaert M."/>
        </authorList>
    </citation>
    <scope>NUCLEOTIDE SEQUENCE [LARGE SCALE GENOMIC DNA]</scope>
    <source>
        <strain evidence="4">wild</strain>
    </source>
</reference>
<gene>
    <name evidence="3" type="ORF">MCOR_49555</name>
</gene>
<keyword evidence="1" id="KW-0812">Transmembrane</keyword>
<keyword evidence="4" id="KW-1185">Reference proteome</keyword>
<evidence type="ECO:0000256" key="1">
    <source>
        <dbReference type="SAM" id="Phobius"/>
    </source>
</evidence>